<dbReference type="PANTHER" id="PTHR30508:SF1">
    <property type="entry name" value="UPF0051 PROTEIN ABCI8, CHLOROPLASTIC-RELATED"/>
    <property type="match status" value="1"/>
</dbReference>
<dbReference type="NCBIfam" id="TIGR01981">
    <property type="entry name" value="sufD"/>
    <property type="match status" value="1"/>
</dbReference>
<evidence type="ECO:0000256" key="1">
    <source>
        <dbReference type="ARBA" id="ARBA00043967"/>
    </source>
</evidence>
<dbReference type="Pfam" id="PF01458">
    <property type="entry name" value="SUFBD_core"/>
    <property type="match status" value="1"/>
</dbReference>
<organism evidence="4 5">
    <name type="scientific">Camelliibacillus cellulosilyticus</name>
    <dbReference type="NCBI Taxonomy" id="2174486"/>
    <lineage>
        <taxon>Bacteria</taxon>
        <taxon>Bacillati</taxon>
        <taxon>Bacillota</taxon>
        <taxon>Bacilli</taxon>
        <taxon>Bacillales</taxon>
        <taxon>Sporolactobacillaceae</taxon>
        <taxon>Camelliibacillus</taxon>
    </lineage>
</organism>
<evidence type="ECO:0000313" key="4">
    <source>
        <dbReference type="EMBL" id="MFC4618404.1"/>
    </source>
</evidence>
<feature type="domain" description="SUF system FeS cluster assembly SufBD core" evidence="2">
    <location>
        <begin position="177"/>
        <end position="410"/>
    </location>
</feature>
<feature type="domain" description="SUF system FeS cluster assembly SufBD N-terminal" evidence="3">
    <location>
        <begin position="91"/>
        <end position="173"/>
    </location>
</feature>
<keyword evidence="5" id="KW-1185">Reference proteome</keyword>
<evidence type="ECO:0000313" key="5">
    <source>
        <dbReference type="Proteomes" id="UP001596022"/>
    </source>
</evidence>
<sequence length="436" mass="47830">MATETKELKYDASYIEHYSAKHGEPAWFTELRRKALDHASSLPLPKFEKTRIIGWNFTDFEQDVESKSIQSLVDLPDSVRGLVGQDSEAGNLLVLNNGKMAYQTLTDDLKAKGVIFTDLETALKEHGDLVKKYYFSDAADIDENKLIALNGALVNSGLFLYVPKNVDVDIPLQTIFWQDNPNAGLINHVLIVADTGSSVTYVENYLSEAGEGDAVANLLVEVYVGDNAKVAFGGVDNLSENVTTTIARRGYVGRDGRLEWALGQMNDGNTISETYTKLVGDGSITHTKAVSIGHGTQKQNFTNHIKHFGKGTESDMLIHAVQRDEANSIFNGVTKIEHGASKSDGEQTQRVLMLSDGARGDANPILLIDEDDVVAGHAASVGRIDPVQLYYLMSRGISRKEAERLVIHGFLAPVVTQLPVEGVKTQLREVIERKVK</sequence>
<evidence type="ECO:0000259" key="3">
    <source>
        <dbReference type="Pfam" id="PF19295"/>
    </source>
</evidence>
<name>A0ABV9GJE2_9BACL</name>
<comment type="caution">
    <text evidence="4">The sequence shown here is derived from an EMBL/GenBank/DDBJ whole genome shotgun (WGS) entry which is preliminary data.</text>
</comment>
<dbReference type="InterPro" id="IPR037284">
    <property type="entry name" value="SUF_FeS_clus_asmbl_SufBD_sf"/>
</dbReference>
<dbReference type="InterPro" id="IPR011542">
    <property type="entry name" value="SUF_FeS_clus_asmbl_SufD"/>
</dbReference>
<dbReference type="EMBL" id="JBHSFW010000001">
    <property type="protein sequence ID" value="MFC4618404.1"/>
    <property type="molecule type" value="Genomic_DNA"/>
</dbReference>
<dbReference type="InterPro" id="IPR045595">
    <property type="entry name" value="SufBD_N"/>
</dbReference>
<dbReference type="PANTHER" id="PTHR30508">
    <property type="entry name" value="FES CLUSTER ASSEMBLY PROTEIN SUF"/>
    <property type="match status" value="1"/>
</dbReference>
<protein>
    <submittedName>
        <fullName evidence="4">Fe-S cluster assembly protein SufD</fullName>
    </submittedName>
</protein>
<dbReference type="RefSeq" id="WP_376845394.1">
    <property type="nucleotide sequence ID" value="NZ_JBHSFW010000001.1"/>
</dbReference>
<accession>A0ABV9GJE2</accession>
<dbReference type="InterPro" id="IPR055346">
    <property type="entry name" value="Fe-S_cluster_assembly_SufBD"/>
</dbReference>
<dbReference type="Proteomes" id="UP001596022">
    <property type="component" value="Unassembled WGS sequence"/>
</dbReference>
<reference evidence="5" key="1">
    <citation type="journal article" date="2019" name="Int. J. Syst. Evol. Microbiol.">
        <title>The Global Catalogue of Microorganisms (GCM) 10K type strain sequencing project: providing services to taxonomists for standard genome sequencing and annotation.</title>
        <authorList>
            <consortium name="The Broad Institute Genomics Platform"/>
            <consortium name="The Broad Institute Genome Sequencing Center for Infectious Disease"/>
            <person name="Wu L."/>
            <person name="Ma J."/>
        </authorList>
    </citation>
    <scope>NUCLEOTIDE SEQUENCE [LARGE SCALE GENOMIC DNA]</scope>
    <source>
        <strain evidence="5">CGMCC 1.16306</strain>
    </source>
</reference>
<comment type="similarity">
    <text evidence="1">Belongs to the iron-sulfur cluster assembly SufBD family.</text>
</comment>
<dbReference type="Pfam" id="PF19295">
    <property type="entry name" value="SufBD_N"/>
    <property type="match status" value="1"/>
</dbReference>
<gene>
    <name evidence="4" type="primary">sufD</name>
    <name evidence="4" type="ORF">ACFO4N_06620</name>
</gene>
<dbReference type="InterPro" id="IPR000825">
    <property type="entry name" value="SUF_FeS_clus_asmbl_SufBD_core"/>
</dbReference>
<proteinExistence type="inferred from homology"/>
<evidence type="ECO:0000259" key="2">
    <source>
        <dbReference type="Pfam" id="PF01458"/>
    </source>
</evidence>
<dbReference type="SUPFAM" id="SSF101960">
    <property type="entry name" value="Stabilizer of iron transporter SufD"/>
    <property type="match status" value="1"/>
</dbReference>